<dbReference type="HOGENOM" id="CLU_025569_2_1_7"/>
<dbReference type="Proteomes" id="UP000010074">
    <property type="component" value="Chromosome"/>
</dbReference>
<gene>
    <name evidence="1" type="ORF">Bdt_1451</name>
</gene>
<organism evidence="1 2">
    <name type="scientific">Bdellovibrio bacteriovorus str. Tiberius</name>
    <dbReference type="NCBI Taxonomy" id="1069642"/>
    <lineage>
        <taxon>Bacteria</taxon>
        <taxon>Pseudomonadati</taxon>
        <taxon>Bdellovibrionota</taxon>
        <taxon>Bdellovibrionia</taxon>
        <taxon>Bdellovibrionales</taxon>
        <taxon>Pseudobdellovibrionaceae</taxon>
        <taxon>Bdellovibrio</taxon>
    </lineage>
</organism>
<dbReference type="OrthoDB" id="784829at2"/>
<accession>K7Z9C4</accession>
<dbReference type="KEGG" id="bbat:Bdt_1451"/>
<evidence type="ECO:0000313" key="1">
    <source>
        <dbReference type="EMBL" id="AFY01149.1"/>
    </source>
</evidence>
<dbReference type="PATRIC" id="fig|1069642.3.peg.1434"/>
<dbReference type="RefSeq" id="WP_015090608.1">
    <property type="nucleotide sequence ID" value="NC_019567.1"/>
</dbReference>
<dbReference type="STRING" id="1069642.Bdt_1451"/>
<evidence type="ECO:0000313" key="2">
    <source>
        <dbReference type="Proteomes" id="UP000010074"/>
    </source>
</evidence>
<proteinExistence type="predicted"/>
<sequence>MALVNSINVSGFAFHGLWRNSSGEGIVSIARGSALDVYPTRSIELRRYLRQKAYLIDGENERSRILNDNALDSIIGTIDALCDLSDNEVNLSVRVATGAGGEILVDGISNIYSITADGWNITSIDRPIFKRSSGMKPLPEPVPGGDIHKVFEYLNIKDKSDRLLFLTYLVSSFVADIPHPFGNFFGSQGAAKTTAMKVFTAIVDPNTVTDIHSASENDFQIAASQRWVVCLDNVPDFTRKFSDYICKVVTGASFIKRRLYTDDSMMAERFLRVVVANGITVPAQRADLLDRCLLFQLERIERHLRKDEKTLFADFETDRAQILGGCFDALSKAMALLPTIEGSFNTRMADYGKWGCAIALALGYCRSDFEDALEKNNQRLNEESLDASPIATVLDYIFLKAGSSGFRGSASDLLSGIRSCAESAGIEPRYLPSSPHAMGKKLVEIKANLQSSQYFIEFVRGKERIWTICPPPSYAKDRSKYLNNSLSSISSGVTRAFSYNDKMTDL</sequence>
<protein>
    <recommendedName>
        <fullName evidence="3">ATP-binding protein</fullName>
    </recommendedName>
</protein>
<reference evidence="1 2" key="1">
    <citation type="journal article" date="2012" name="BMC Genomics">
        <title>Genome analysis of a simultaneously predatory and prey-independent, novel Bdellovibrio bacteriovorus from the River Tiber, supports in silico predictions of both ancient and recent lateral gene transfer from diverse bacteria.</title>
        <authorList>
            <person name="Hobley L."/>
            <person name="Lerner T.R."/>
            <person name="Williams L.E."/>
            <person name="Lambert C."/>
            <person name="Till R."/>
            <person name="Milner D.S."/>
            <person name="Basford S.M."/>
            <person name="Capeness M.J."/>
            <person name="Fenton A.K."/>
            <person name="Atterbury R.J."/>
            <person name="Harris M.A."/>
            <person name="Sockett R.E."/>
        </authorList>
    </citation>
    <scope>NUCLEOTIDE SEQUENCE [LARGE SCALE GENOMIC DNA]</scope>
    <source>
        <strain evidence="1 2">Tiberius</strain>
    </source>
</reference>
<evidence type="ECO:0008006" key="3">
    <source>
        <dbReference type="Google" id="ProtNLM"/>
    </source>
</evidence>
<name>K7Z9C4_BDEBC</name>
<dbReference type="EMBL" id="CP002930">
    <property type="protein sequence ID" value="AFY01149.1"/>
    <property type="molecule type" value="Genomic_DNA"/>
</dbReference>
<dbReference type="AlphaFoldDB" id="K7Z9C4"/>